<keyword evidence="3" id="KW-1185">Reference proteome</keyword>
<accession>I4C2D6</accession>
<name>I4C2D6_DESTA</name>
<dbReference type="HOGENOM" id="CLU_467509_0_0_7"/>
<gene>
    <name evidence="2" type="ordered locus">Desti_1010</name>
</gene>
<keyword evidence="1" id="KW-0732">Signal</keyword>
<organism evidence="2 3">
    <name type="scientific">Desulfomonile tiedjei (strain ATCC 49306 / DSM 6799 / DCB-1)</name>
    <dbReference type="NCBI Taxonomy" id="706587"/>
    <lineage>
        <taxon>Bacteria</taxon>
        <taxon>Pseudomonadati</taxon>
        <taxon>Thermodesulfobacteriota</taxon>
        <taxon>Desulfomonilia</taxon>
        <taxon>Desulfomonilales</taxon>
        <taxon>Desulfomonilaceae</taxon>
        <taxon>Desulfomonile</taxon>
    </lineage>
</organism>
<evidence type="ECO:0000313" key="2">
    <source>
        <dbReference type="EMBL" id="AFM23727.1"/>
    </source>
</evidence>
<sequence>MKRLVILLSLFAFLAAAGSAFAWEFSMKGESEWRYRYWSRTGDDDIFGTMDANFVNLGINHLSTFPTYATTNRGGSDGGLFGVLAGENRFGADMSLTDYRTTLYPHIKVNKAIDISASVNLTSLGIWSAGQPYEAGRTNPPDSLPNVGYVNSLYVPIQDRAVNVNVPNTFVTLQWLKLGIKTPMVDFSIGYKDSSIGMGLWKHKCNRASASFGVTAHYGPFKIGFSPYFNRELSAWGWTPATGRSRNEGAGAPQRQEDRRNYFTAFFGEIQYANGPLVFQLVSDSYRQPSAPSPNSVRGAALTVANPSDDIMRYRIASAVKYFNGRFFFNAEADWFNRWRAGRGTGTPGGLVNQNEDDSGWLYGIETGALAGPLKVTLNYVRATGDDISTRFTSEDAATSEQGASACYMKQWGYLMYYMYGTGDGWDAAGWGQPTNFHHVGARWDYAVASNLNISATGAYAWRDQPTAYTFGGDYQKGLRPYTNADLLAFQTGASTRRPVPDSAREIGWEVDLGMNWKLLENLTWNSTFAWWQPGNWWQNAFPNTAHIYRLGLVPNTNTSEAIATFNPGRCIDPLIAVETNLLVTF</sequence>
<reference evidence="3" key="1">
    <citation type="submission" date="2012-06" db="EMBL/GenBank/DDBJ databases">
        <title>Complete sequence of chromosome of Desulfomonile tiedjei DSM 6799.</title>
        <authorList>
            <person name="Lucas S."/>
            <person name="Copeland A."/>
            <person name="Lapidus A."/>
            <person name="Glavina del Rio T."/>
            <person name="Dalin E."/>
            <person name="Tice H."/>
            <person name="Bruce D."/>
            <person name="Goodwin L."/>
            <person name="Pitluck S."/>
            <person name="Peters L."/>
            <person name="Ovchinnikova G."/>
            <person name="Zeytun A."/>
            <person name="Lu M."/>
            <person name="Kyrpides N."/>
            <person name="Mavromatis K."/>
            <person name="Ivanova N."/>
            <person name="Brettin T."/>
            <person name="Detter J.C."/>
            <person name="Han C."/>
            <person name="Larimer F."/>
            <person name="Land M."/>
            <person name="Hauser L."/>
            <person name="Markowitz V."/>
            <person name="Cheng J.-F."/>
            <person name="Hugenholtz P."/>
            <person name="Woyke T."/>
            <person name="Wu D."/>
            <person name="Spring S."/>
            <person name="Schroeder M."/>
            <person name="Brambilla E."/>
            <person name="Klenk H.-P."/>
            <person name="Eisen J.A."/>
        </authorList>
    </citation>
    <scope>NUCLEOTIDE SEQUENCE [LARGE SCALE GENOMIC DNA]</scope>
    <source>
        <strain evidence="3">ATCC 49306 / DSM 6799 / DCB-1</strain>
    </source>
</reference>
<protein>
    <submittedName>
        <fullName evidence="2">Uncharacterized protein</fullName>
    </submittedName>
</protein>
<dbReference type="Proteomes" id="UP000006055">
    <property type="component" value="Chromosome"/>
</dbReference>
<proteinExistence type="predicted"/>
<evidence type="ECO:0000313" key="3">
    <source>
        <dbReference type="Proteomes" id="UP000006055"/>
    </source>
</evidence>
<feature type="signal peptide" evidence="1">
    <location>
        <begin position="1"/>
        <end position="22"/>
    </location>
</feature>
<dbReference type="OrthoDB" id="5414714at2"/>
<dbReference type="AlphaFoldDB" id="I4C2D6"/>
<dbReference type="KEGG" id="dti:Desti_1010"/>
<feature type="chain" id="PRO_5003687442" evidence="1">
    <location>
        <begin position="23"/>
        <end position="586"/>
    </location>
</feature>
<dbReference type="EMBL" id="CP003360">
    <property type="protein sequence ID" value="AFM23727.1"/>
    <property type="molecule type" value="Genomic_DNA"/>
</dbReference>
<dbReference type="RefSeq" id="WP_014808881.1">
    <property type="nucleotide sequence ID" value="NC_018025.1"/>
</dbReference>
<evidence type="ECO:0000256" key="1">
    <source>
        <dbReference type="SAM" id="SignalP"/>
    </source>
</evidence>